<feature type="compositionally biased region" description="Basic residues" evidence="1">
    <location>
        <begin position="153"/>
        <end position="163"/>
    </location>
</feature>
<dbReference type="EMBL" id="JANAVB010004000">
    <property type="protein sequence ID" value="KAJ6849045.1"/>
    <property type="molecule type" value="Genomic_DNA"/>
</dbReference>
<reference evidence="2" key="2">
    <citation type="submission" date="2023-04" db="EMBL/GenBank/DDBJ databases">
        <authorList>
            <person name="Bruccoleri R.E."/>
            <person name="Oakeley E.J."/>
            <person name="Faust A.-M."/>
            <person name="Dessus-Babus S."/>
            <person name="Altorfer M."/>
            <person name="Burckhardt D."/>
            <person name="Oertli M."/>
            <person name="Naumann U."/>
            <person name="Petersen F."/>
            <person name="Wong J."/>
        </authorList>
    </citation>
    <scope>NUCLEOTIDE SEQUENCE</scope>
    <source>
        <strain evidence="2">GSM-AAB239-AS_SAM_17_03QT</strain>
        <tissue evidence="2">Leaf</tissue>
    </source>
</reference>
<sequence length="207" mass="22950">MGCGQSRLDLDEAPASIRPSRRRMRGGRERKDSMMSTTDLLPSHADDISEAASSVASPRRLPAEVEKRVVVEEKPRGEHKERDVGFEEGGGKGEKLVVVAEEEEGEDFPGSPSFRFYVDDVLDKLKAEEKSQQMDDSFVSVTSSEGSESKPTNKVKGKRMRSLKKGPNAVYNLFSARGCYNHNHHQHHHGNSAVARIAPHPTDDKEP</sequence>
<proteinExistence type="predicted"/>
<feature type="compositionally biased region" description="Polar residues" evidence="1">
    <location>
        <begin position="139"/>
        <end position="152"/>
    </location>
</feature>
<evidence type="ECO:0000256" key="1">
    <source>
        <dbReference type="SAM" id="MobiDB-lite"/>
    </source>
</evidence>
<reference evidence="2" key="1">
    <citation type="journal article" date="2023" name="GigaByte">
        <title>Genome assembly of the bearded iris, Iris pallida Lam.</title>
        <authorList>
            <person name="Bruccoleri R.E."/>
            <person name="Oakeley E.J."/>
            <person name="Faust A.M.E."/>
            <person name="Altorfer M."/>
            <person name="Dessus-Babus S."/>
            <person name="Burckhardt D."/>
            <person name="Oertli M."/>
            <person name="Naumann U."/>
            <person name="Petersen F."/>
            <person name="Wong J."/>
        </authorList>
    </citation>
    <scope>NUCLEOTIDE SEQUENCE</scope>
    <source>
        <strain evidence="2">GSM-AAB239-AS_SAM_17_03QT</strain>
    </source>
</reference>
<protein>
    <submittedName>
        <fullName evidence="2">Uncharacterized protein</fullName>
    </submittedName>
</protein>
<feature type="region of interest" description="Disordered" evidence="1">
    <location>
        <begin position="129"/>
        <end position="163"/>
    </location>
</feature>
<gene>
    <name evidence="2" type="ORF">M6B38_271530</name>
</gene>
<dbReference type="AlphaFoldDB" id="A0AAX6I9E9"/>
<feature type="compositionally biased region" description="Basic and acidic residues" evidence="1">
    <location>
        <begin position="61"/>
        <end position="90"/>
    </location>
</feature>
<feature type="region of interest" description="Disordered" evidence="1">
    <location>
        <begin position="1"/>
        <end position="90"/>
    </location>
</feature>
<evidence type="ECO:0000313" key="2">
    <source>
        <dbReference type="EMBL" id="KAJ6849045.1"/>
    </source>
</evidence>
<evidence type="ECO:0000313" key="3">
    <source>
        <dbReference type="Proteomes" id="UP001140949"/>
    </source>
</evidence>
<organism evidence="2 3">
    <name type="scientific">Iris pallida</name>
    <name type="common">Sweet iris</name>
    <dbReference type="NCBI Taxonomy" id="29817"/>
    <lineage>
        <taxon>Eukaryota</taxon>
        <taxon>Viridiplantae</taxon>
        <taxon>Streptophyta</taxon>
        <taxon>Embryophyta</taxon>
        <taxon>Tracheophyta</taxon>
        <taxon>Spermatophyta</taxon>
        <taxon>Magnoliopsida</taxon>
        <taxon>Liliopsida</taxon>
        <taxon>Asparagales</taxon>
        <taxon>Iridaceae</taxon>
        <taxon>Iridoideae</taxon>
        <taxon>Irideae</taxon>
        <taxon>Iris</taxon>
    </lineage>
</organism>
<name>A0AAX6I9E9_IRIPA</name>
<feature type="region of interest" description="Disordered" evidence="1">
    <location>
        <begin position="182"/>
        <end position="207"/>
    </location>
</feature>
<comment type="caution">
    <text evidence="2">The sequence shown here is derived from an EMBL/GenBank/DDBJ whole genome shotgun (WGS) entry which is preliminary data.</text>
</comment>
<accession>A0AAX6I9E9</accession>
<dbReference type="Proteomes" id="UP001140949">
    <property type="component" value="Unassembled WGS sequence"/>
</dbReference>
<keyword evidence="3" id="KW-1185">Reference proteome</keyword>